<dbReference type="CDD" id="cd14003">
    <property type="entry name" value="STKc_AMPK-like"/>
    <property type="match status" value="1"/>
</dbReference>
<evidence type="ECO:0000256" key="5">
    <source>
        <dbReference type="ARBA" id="ARBA00022840"/>
    </source>
</evidence>
<dbReference type="EMBL" id="JANTQA010000057">
    <property type="protein sequence ID" value="KAJ3429133.1"/>
    <property type="molecule type" value="Genomic_DNA"/>
</dbReference>
<reference evidence="9" key="1">
    <citation type="submission" date="2022-08" db="EMBL/GenBank/DDBJ databases">
        <title>Novel sulphate-reducing endosymbionts in the free-living metamonad Anaeramoeba.</title>
        <authorList>
            <person name="Jerlstrom-Hultqvist J."/>
            <person name="Cepicka I."/>
            <person name="Gallot-Lavallee L."/>
            <person name="Salas-Leiva D."/>
            <person name="Curtis B.A."/>
            <person name="Zahonova K."/>
            <person name="Pipaliya S."/>
            <person name="Dacks J."/>
            <person name="Roger A.J."/>
        </authorList>
    </citation>
    <scope>NUCLEOTIDE SEQUENCE</scope>
    <source>
        <strain evidence="9">Busselton2</strain>
    </source>
</reference>
<dbReference type="GO" id="GO:0035556">
    <property type="term" value="P:intracellular signal transduction"/>
    <property type="evidence" value="ECO:0007669"/>
    <property type="project" value="TreeGrafter"/>
</dbReference>
<keyword evidence="2" id="KW-0808">Transferase</keyword>
<feature type="compositionally biased region" description="Low complexity" evidence="7">
    <location>
        <begin position="578"/>
        <end position="591"/>
    </location>
</feature>
<keyword evidence="4 9" id="KW-0418">Kinase</keyword>
<gene>
    <name evidence="9" type="ORF">M0812_24473</name>
</gene>
<evidence type="ECO:0000256" key="4">
    <source>
        <dbReference type="ARBA" id="ARBA00022777"/>
    </source>
</evidence>
<feature type="compositionally biased region" description="Basic and acidic residues" evidence="7">
    <location>
        <begin position="528"/>
        <end position="552"/>
    </location>
</feature>
<dbReference type="InterPro" id="IPR011009">
    <property type="entry name" value="Kinase-like_dom_sf"/>
</dbReference>
<feature type="compositionally biased region" description="Basic and acidic residues" evidence="7">
    <location>
        <begin position="476"/>
        <end position="485"/>
    </location>
</feature>
<feature type="domain" description="Protein kinase" evidence="8">
    <location>
        <begin position="1"/>
        <end position="251"/>
    </location>
</feature>
<name>A0AAV7YH75_9EUKA</name>
<sequence length="879" mass="103084">MSLQTVGPYQIFKYATHTETNKPYAIKIIGKQKILKQNNTKELVKKEIAVQKILKHPNILRLFEVFESQNNLFLVLEYISGGELFDYIVEQEKIQEEEALKFFQQIIYGVEYIHSVSIAHRDLKPENLLLDKNKNIKIADFGMARVTEYKNLLKTPCGSPHYVSPELLKGNGYNGKKSDIWSCGVILYVLLTSELPFNEPNNIDLLKSICMGIYNEPKTLTKLQKDLIKRMLTVDPEKRITIEEIKKHPWFNLNLPKQYTHPKPKTNYENICKKEIKEKEIDKNLIDSLKQFGWTDLNEIYTSLLSTEVNTIKVFYYFLKKKNFLKQNSEKKNSSNENSKMENKKSLLPIKKREKYFKGNTKNIIRSSQKNFNNKENNFNNDQNSKVIETKSIFDLENLIEFTEQAKELKIDEYQTIMRKVLNQKKSKKKKKHNRSEKFKLSINGNNKNKNRKKSPLREKLENFLMVDKNSKKKSSNGDENKIKDQIQNTDGCCNTENNLTVDLESKKNEFACDNEKESIDSNSIDLNKNENDNTNQNKDDDKNDNNSEEKKKKGGKKKKVKKRKNKRKNKKKKNTLKHNLNNLSLHHQNQNEQDNIGKLENMNNKNLKKSSLNKEISKKQNNSNEKFQNLKIKVGEKNHTPNKKKSFSMNRGLDVSFQRGPISNGNGTPRFHRTKKKTINFVPLTPKQSEIGTNKKGWFDNIVSKKKQKKLNSKLKKKLKRAKKDLKRQLNNNQNLPFFICNDRIIAISSCDSNGKIIKELQTALNIYNYNWNYKYQDILKANLKGFKIKIKIYKKDYDSIIEYVSQNMIDIKESQNNNTFSKTEKIDKIKLNISETLDQLSKLQNRSWKSIIEFKWKTDTPKRFIEETKTLISFINQ</sequence>
<evidence type="ECO:0000313" key="9">
    <source>
        <dbReference type="EMBL" id="KAJ3429133.1"/>
    </source>
</evidence>
<dbReference type="Pfam" id="PF00069">
    <property type="entry name" value="Pkinase"/>
    <property type="match status" value="1"/>
</dbReference>
<dbReference type="PANTHER" id="PTHR24346:SF82">
    <property type="entry name" value="KP78A-RELATED"/>
    <property type="match status" value="1"/>
</dbReference>
<evidence type="ECO:0000256" key="3">
    <source>
        <dbReference type="ARBA" id="ARBA00022741"/>
    </source>
</evidence>
<dbReference type="Proteomes" id="UP001146793">
    <property type="component" value="Unassembled WGS sequence"/>
</dbReference>
<evidence type="ECO:0000256" key="1">
    <source>
        <dbReference type="ARBA" id="ARBA00022527"/>
    </source>
</evidence>
<feature type="compositionally biased region" description="Polar residues" evidence="7">
    <location>
        <begin position="486"/>
        <end position="495"/>
    </location>
</feature>
<keyword evidence="6" id="KW-0175">Coiled coil</keyword>
<dbReference type="InterPro" id="IPR000719">
    <property type="entry name" value="Prot_kinase_dom"/>
</dbReference>
<feature type="compositionally biased region" description="Basic residues" evidence="7">
    <location>
        <begin position="422"/>
        <end position="435"/>
    </location>
</feature>
<keyword evidence="5" id="KW-0067">ATP-binding</keyword>
<dbReference type="SUPFAM" id="SSF56112">
    <property type="entry name" value="Protein kinase-like (PK-like)"/>
    <property type="match status" value="1"/>
</dbReference>
<dbReference type="InterPro" id="IPR008271">
    <property type="entry name" value="Ser/Thr_kinase_AS"/>
</dbReference>
<dbReference type="SMART" id="SM00220">
    <property type="entry name" value="S_TKc"/>
    <property type="match status" value="1"/>
</dbReference>
<evidence type="ECO:0000313" key="10">
    <source>
        <dbReference type="Proteomes" id="UP001146793"/>
    </source>
</evidence>
<dbReference type="Gene3D" id="1.10.510.10">
    <property type="entry name" value="Transferase(Phosphotransferase) domain 1"/>
    <property type="match status" value="1"/>
</dbReference>
<keyword evidence="1" id="KW-0723">Serine/threonine-protein kinase</keyword>
<dbReference type="PROSITE" id="PS00108">
    <property type="entry name" value="PROTEIN_KINASE_ST"/>
    <property type="match status" value="1"/>
</dbReference>
<accession>A0AAV7YH75</accession>
<organism evidence="9 10">
    <name type="scientific">Anaeramoeba flamelloides</name>
    <dbReference type="NCBI Taxonomy" id="1746091"/>
    <lineage>
        <taxon>Eukaryota</taxon>
        <taxon>Metamonada</taxon>
        <taxon>Anaeramoebidae</taxon>
        <taxon>Anaeramoeba</taxon>
    </lineage>
</organism>
<dbReference type="PANTHER" id="PTHR24346">
    <property type="entry name" value="MAP/MICROTUBULE AFFINITY-REGULATING KINASE"/>
    <property type="match status" value="1"/>
</dbReference>
<protein>
    <submittedName>
        <fullName evidence="9">Protein kinase</fullName>
    </submittedName>
</protein>
<evidence type="ECO:0000256" key="6">
    <source>
        <dbReference type="SAM" id="Coils"/>
    </source>
</evidence>
<dbReference type="GO" id="GO:0004674">
    <property type="term" value="F:protein serine/threonine kinase activity"/>
    <property type="evidence" value="ECO:0007669"/>
    <property type="project" value="UniProtKB-KW"/>
</dbReference>
<comment type="caution">
    <text evidence="9">The sequence shown here is derived from an EMBL/GenBank/DDBJ whole genome shotgun (WGS) entry which is preliminary data.</text>
</comment>
<feature type="region of interest" description="Disordered" evidence="7">
    <location>
        <begin position="522"/>
        <end position="591"/>
    </location>
</feature>
<dbReference type="AlphaFoldDB" id="A0AAV7YH75"/>
<proteinExistence type="predicted"/>
<feature type="compositionally biased region" description="Basic residues" evidence="7">
    <location>
        <begin position="553"/>
        <end position="577"/>
    </location>
</feature>
<keyword evidence="3" id="KW-0547">Nucleotide-binding</keyword>
<evidence type="ECO:0000256" key="7">
    <source>
        <dbReference type="SAM" id="MobiDB-lite"/>
    </source>
</evidence>
<feature type="coiled-coil region" evidence="6">
    <location>
        <begin position="706"/>
        <end position="737"/>
    </location>
</feature>
<feature type="region of interest" description="Disordered" evidence="7">
    <location>
        <begin position="422"/>
        <end position="495"/>
    </location>
</feature>
<dbReference type="GO" id="GO:0005524">
    <property type="term" value="F:ATP binding"/>
    <property type="evidence" value="ECO:0007669"/>
    <property type="project" value="UniProtKB-KW"/>
</dbReference>
<dbReference type="PROSITE" id="PS50011">
    <property type="entry name" value="PROTEIN_KINASE_DOM"/>
    <property type="match status" value="1"/>
</dbReference>
<dbReference type="GO" id="GO:0005737">
    <property type="term" value="C:cytoplasm"/>
    <property type="evidence" value="ECO:0007669"/>
    <property type="project" value="TreeGrafter"/>
</dbReference>
<dbReference type="FunFam" id="1.10.510.10:FF:000571">
    <property type="entry name" value="Maternal embryonic leucine zipper kinase"/>
    <property type="match status" value="1"/>
</dbReference>
<evidence type="ECO:0000256" key="2">
    <source>
        <dbReference type="ARBA" id="ARBA00022679"/>
    </source>
</evidence>
<evidence type="ECO:0000259" key="8">
    <source>
        <dbReference type="PROSITE" id="PS50011"/>
    </source>
</evidence>